<evidence type="ECO:0000313" key="4">
    <source>
        <dbReference type="Proteomes" id="UP001172673"/>
    </source>
</evidence>
<dbReference type="InterPro" id="IPR030379">
    <property type="entry name" value="G_SEPTIN_dom"/>
</dbReference>
<feature type="domain" description="Septin-type G" evidence="2">
    <location>
        <begin position="248"/>
        <end position="541"/>
    </location>
</feature>
<dbReference type="InterPro" id="IPR027417">
    <property type="entry name" value="P-loop_NTPase"/>
</dbReference>
<organism evidence="3 4">
    <name type="scientific">Cladophialophora chaetospira</name>
    <dbReference type="NCBI Taxonomy" id="386627"/>
    <lineage>
        <taxon>Eukaryota</taxon>
        <taxon>Fungi</taxon>
        <taxon>Dikarya</taxon>
        <taxon>Ascomycota</taxon>
        <taxon>Pezizomycotina</taxon>
        <taxon>Eurotiomycetes</taxon>
        <taxon>Chaetothyriomycetidae</taxon>
        <taxon>Chaetothyriales</taxon>
        <taxon>Herpotrichiellaceae</taxon>
        <taxon>Cladophialophora</taxon>
    </lineage>
</organism>
<evidence type="ECO:0000256" key="1">
    <source>
        <dbReference type="SAM" id="MobiDB-lite"/>
    </source>
</evidence>
<name>A0AA38XM26_9EURO</name>
<dbReference type="EMBL" id="JAPDRK010000002">
    <property type="protein sequence ID" value="KAJ9615825.1"/>
    <property type="molecule type" value="Genomic_DNA"/>
</dbReference>
<reference evidence="3" key="1">
    <citation type="submission" date="2022-10" db="EMBL/GenBank/DDBJ databases">
        <title>Culturing micro-colonial fungi from biological soil crusts in the Mojave desert and describing Neophaeococcomyces mojavensis, and introducing the new genera and species Taxawa tesnikishii.</title>
        <authorList>
            <person name="Kurbessoian T."/>
            <person name="Stajich J.E."/>
        </authorList>
    </citation>
    <scope>NUCLEOTIDE SEQUENCE</scope>
    <source>
        <strain evidence="3">TK_41</strain>
    </source>
</reference>
<sequence length="767" mass="83854">MRPGVGLDNNAEPSRPRKSSNADISPLSSDRDRCSNNAPTTFFLSREPDGAGGPQHVERGAAPGSYNSPLSSLQDTIQEADRCIKRVTPRSSETPLRSGSRRRSTIKPGTAERFLRRGSSAASTTAEASTPIPQPPPDKEKSRAVTPSPQPSRDVSLPSSPKSLSSRQSASKSSTPSDDELLTNADETGSQAILSSGEEDENEAGLERTTGSELLQSLGGGVQDSQPELIMPSIKMPSRRPFTERGKRLGRFKIMVAGRKGVGKTSLIKSIVQLCEDIVHVDSIASSTSTSQHPHRDRSSVNEVYASTKSYPEWWSTMEESRILRRRKSMGDSVLERNICFVDTSDSAKLERIIQYAELQLVNAMSSVDQLGSEFSGLLSGRGASQVDVVLYLVSRDTLQDDSDRIRQLSDLCNVIPLLAKSDLLSPSEQEQLKQSLDSSLSSLPRLPSSITFSDTTTTTSAETRRDLPTATAPYTVTSTNGPDLDTMDASLLMSPEYIQPLLPSELTLLVDQLFDPDTVAYLRHTSARKLLAWHASHPRLTTAPTAPRSPSIAASQTHSYNPSMRNSLLTSPLSPSHSGFLPPTASELSLNTSTSYALAKVADHTHREERLAQIRLSKWASELQLSLQRERERYERLARGDRAVWLVEKMGEEVRGGSVVPVNTDYSDGNGNAQALVRTKKSGKGGGAIRYHNLDGEVPSYQMHDPLGLLRWRDSVRTRGWITLQLVGGFGVMGGLAFWMARQFGVLGGVNEWWTAGWEYFGWGET</sequence>
<feature type="compositionally biased region" description="Low complexity" evidence="1">
    <location>
        <begin position="156"/>
        <end position="176"/>
    </location>
</feature>
<feature type="compositionally biased region" description="Low complexity" evidence="1">
    <location>
        <begin position="119"/>
        <end position="130"/>
    </location>
</feature>
<comment type="caution">
    <text evidence="3">The sequence shown here is derived from an EMBL/GenBank/DDBJ whole genome shotgun (WGS) entry which is preliminary data.</text>
</comment>
<feature type="compositionally biased region" description="Polar residues" evidence="1">
    <location>
        <begin position="19"/>
        <end position="28"/>
    </location>
</feature>
<feature type="region of interest" description="Disordered" evidence="1">
    <location>
        <begin position="541"/>
        <end position="581"/>
    </location>
</feature>
<proteinExistence type="predicted"/>
<evidence type="ECO:0000259" key="2">
    <source>
        <dbReference type="PROSITE" id="PS51719"/>
    </source>
</evidence>
<keyword evidence="4" id="KW-1185">Reference proteome</keyword>
<feature type="compositionally biased region" description="Low complexity" evidence="1">
    <location>
        <begin position="452"/>
        <end position="462"/>
    </location>
</feature>
<dbReference type="SUPFAM" id="SSF52540">
    <property type="entry name" value="P-loop containing nucleoside triphosphate hydrolases"/>
    <property type="match status" value="1"/>
</dbReference>
<protein>
    <recommendedName>
        <fullName evidence="2">Septin-type G domain-containing protein</fullName>
    </recommendedName>
</protein>
<feature type="compositionally biased region" description="Polar residues" evidence="1">
    <location>
        <begin position="65"/>
        <end position="77"/>
    </location>
</feature>
<dbReference type="Gene3D" id="3.40.50.300">
    <property type="entry name" value="P-loop containing nucleotide triphosphate hydrolases"/>
    <property type="match status" value="1"/>
</dbReference>
<evidence type="ECO:0000313" key="3">
    <source>
        <dbReference type="EMBL" id="KAJ9615825.1"/>
    </source>
</evidence>
<dbReference type="AlphaFoldDB" id="A0AA38XM26"/>
<feature type="compositionally biased region" description="Polar residues" evidence="1">
    <location>
        <begin position="553"/>
        <end position="567"/>
    </location>
</feature>
<feature type="compositionally biased region" description="Polar residues" evidence="1">
    <location>
        <begin position="473"/>
        <end position="482"/>
    </location>
</feature>
<feature type="compositionally biased region" description="Low complexity" evidence="1">
    <location>
        <begin position="568"/>
        <end position="579"/>
    </location>
</feature>
<dbReference type="Proteomes" id="UP001172673">
    <property type="component" value="Unassembled WGS sequence"/>
</dbReference>
<feature type="region of interest" description="Disordered" evidence="1">
    <location>
        <begin position="1"/>
        <end position="183"/>
    </location>
</feature>
<gene>
    <name evidence="3" type="ORF">H2200_001902</name>
</gene>
<dbReference type="GO" id="GO:0005525">
    <property type="term" value="F:GTP binding"/>
    <property type="evidence" value="ECO:0007669"/>
    <property type="project" value="InterPro"/>
</dbReference>
<dbReference type="PROSITE" id="PS51719">
    <property type="entry name" value="G_SEPTIN"/>
    <property type="match status" value="1"/>
</dbReference>
<accession>A0AA38XM26</accession>
<feature type="region of interest" description="Disordered" evidence="1">
    <location>
        <begin position="452"/>
        <end position="482"/>
    </location>
</feature>